<dbReference type="FunFam" id="1.10.510.10:FF:000287">
    <property type="entry name" value="probable LRR receptor-like serine/threonine-protein kinase RKF3"/>
    <property type="match status" value="1"/>
</dbReference>
<dbReference type="InterPro" id="IPR000719">
    <property type="entry name" value="Prot_kinase_dom"/>
</dbReference>
<dbReference type="SUPFAM" id="SSF56112">
    <property type="entry name" value="Protein kinase-like (PK-like)"/>
    <property type="match status" value="2"/>
</dbReference>
<protein>
    <recommendedName>
        <fullName evidence="2">non-specific serine/threonine protein kinase</fullName>
        <ecNumber evidence="2">2.7.11.1</ecNumber>
    </recommendedName>
</protein>
<gene>
    <name evidence="20" type="ORF">AAHA92_27513</name>
</gene>
<comment type="catalytic activity">
    <reaction evidence="14">
        <text>L-threonyl-[protein] + ATP = O-phospho-L-threonyl-[protein] + ADP + H(+)</text>
        <dbReference type="Rhea" id="RHEA:46608"/>
        <dbReference type="Rhea" id="RHEA-COMP:11060"/>
        <dbReference type="Rhea" id="RHEA-COMP:11605"/>
        <dbReference type="ChEBI" id="CHEBI:15378"/>
        <dbReference type="ChEBI" id="CHEBI:30013"/>
        <dbReference type="ChEBI" id="CHEBI:30616"/>
        <dbReference type="ChEBI" id="CHEBI:61977"/>
        <dbReference type="ChEBI" id="CHEBI:456216"/>
        <dbReference type="EC" id="2.7.11.1"/>
    </reaction>
</comment>
<keyword evidence="7 16" id="KW-0547">Nucleotide-binding</keyword>
<dbReference type="GO" id="GO:0004674">
    <property type="term" value="F:protein serine/threonine kinase activity"/>
    <property type="evidence" value="ECO:0007669"/>
    <property type="project" value="UniProtKB-KW"/>
</dbReference>
<keyword evidence="13" id="KW-0325">Glycoprotein</keyword>
<dbReference type="InterPro" id="IPR011009">
    <property type="entry name" value="Kinase-like_dom_sf"/>
</dbReference>
<dbReference type="Gene3D" id="1.10.510.10">
    <property type="entry name" value="Transferase(Phosphotransferase) domain 1"/>
    <property type="match status" value="2"/>
</dbReference>
<dbReference type="GO" id="GO:0016020">
    <property type="term" value="C:membrane"/>
    <property type="evidence" value="ECO:0007669"/>
    <property type="project" value="UniProtKB-SubCell"/>
</dbReference>
<evidence type="ECO:0000256" key="9">
    <source>
        <dbReference type="ARBA" id="ARBA00022840"/>
    </source>
</evidence>
<dbReference type="PROSITE" id="PS50011">
    <property type="entry name" value="PROTEIN_KINASE_DOM"/>
    <property type="match status" value="2"/>
</dbReference>
<dbReference type="FunFam" id="3.30.200.20:FF:000217">
    <property type="entry name" value="probable LRR receptor-like serine/threonine-protein kinase At1g53430"/>
    <property type="match status" value="1"/>
</dbReference>
<evidence type="ECO:0000256" key="17">
    <source>
        <dbReference type="SAM" id="MobiDB-lite"/>
    </source>
</evidence>
<dbReference type="InterPro" id="IPR001245">
    <property type="entry name" value="Ser-Thr/Tyr_kinase_cat_dom"/>
</dbReference>
<keyword evidence="4 20" id="KW-0808">Transferase</keyword>
<proteinExistence type="predicted"/>
<keyword evidence="10" id="KW-1133">Transmembrane helix</keyword>
<comment type="catalytic activity">
    <reaction evidence="15">
        <text>L-seryl-[protein] + ATP = O-phospho-L-seryl-[protein] + ADP + H(+)</text>
        <dbReference type="Rhea" id="RHEA:17989"/>
        <dbReference type="Rhea" id="RHEA-COMP:9863"/>
        <dbReference type="Rhea" id="RHEA-COMP:11604"/>
        <dbReference type="ChEBI" id="CHEBI:15378"/>
        <dbReference type="ChEBI" id="CHEBI:29999"/>
        <dbReference type="ChEBI" id="CHEBI:30616"/>
        <dbReference type="ChEBI" id="CHEBI:83421"/>
        <dbReference type="ChEBI" id="CHEBI:456216"/>
        <dbReference type="EC" id="2.7.11.1"/>
    </reaction>
</comment>
<comment type="subcellular location">
    <subcellularLocation>
        <location evidence="1">Membrane</location>
        <topology evidence="1">Single-pass type I membrane protein</topology>
    </subcellularLocation>
</comment>
<feature type="domain" description="Protein kinase" evidence="19">
    <location>
        <begin position="836"/>
        <end position="1106"/>
    </location>
</feature>
<dbReference type="InterPro" id="IPR017441">
    <property type="entry name" value="Protein_kinase_ATP_BS"/>
</dbReference>
<dbReference type="FunFam" id="2.60.120.430:FF:000003">
    <property type="entry name" value="FERONIA receptor-like kinase"/>
    <property type="match status" value="1"/>
</dbReference>
<comment type="caution">
    <text evidence="20">The sequence shown here is derived from an EMBL/GenBank/DDBJ whole genome shotgun (WGS) entry which is preliminary data.</text>
</comment>
<dbReference type="GO" id="GO:0005524">
    <property type="term" value="F:ATP binding"/>
    <property type="evidence" value="ECO:0007669"/>
    <property type="project" value="UniProtKB-UniRule"/>
</dbReference>
<keyword evidence="3 20" id="KW-0723">Serine/threonine-protein kinase</keyword>
<organism evidence="20 21">
    <name type="scientific">Salvia divinorum</name>
    <name type="common">Maria pastora</name>
    <name type="synonym">Diviner's sage</name>
    <dbReference type="NCBI Taxonomy" id="28513"/>
    <lineage>
        <taxon>Eukaryota</taxon>
        <taxon>Viridiplantae</taxon>
        <taxon>Streptophyta</taxon>
        <taxon>Embryophyta</taxon>
        <taxon>Tracheophyta</taxon>
        <taxon>Spermatophyta</taxon>
        <taxon>Magnoliopsida</taxon>
        <taxon>eudicotyledons</taxon>
        <taxon>Gunneridae</taxon>
        <taxon>Pentapetalae</taxon>
        <taxon>asterids</taxon>
        <taxon>lamiids</taxon>
        <taxon>Lamiales</taxon>
        <taxon>Lamiaceae</taxon>
        <taxon>Nepetoideae</taxon>
        <taxon>Mentheae</taxon>
        <taxon>Salviinae</taxon>
        <taxon>Salvia</taxon>
        <taxon>Salvia subgen. Calosphace</taxon>
    </lineage>
</organism>
<evidence type="ECO:0000256" key="7">
    <source>
        <dbReference type="ARBA" id="ARBA00022741"/>
    </source>
</evidence>
<evidence type="ECO:0000313" key="20">
    <source>
        <dbReference type="EMBL" id="KAL1538815.1"/>
    </source>
</evidence>
<reference evidence="20 21" key="1">
    <citation type="submission" date="2024-06" db="EMBL/GenBank/DDBJ databases">
        <title>A chromosome level genome sequence of Diviner's sage (Salvia divinorum).</title>
        <authorList>
            <person name="Ford S.A."/>
            <person name="Ro D.-K."/>
            <person name="Ness R.W."/>
            <person name="Phillips M.A."/>
        </authorList>
    </citation>
    <scope>NUCLEOTIDE SEQUENCE [LARGE SCALE GENOMIC DNA]</scope>
    <source>
        <strain evidence="20">SAF-2024a</strain>
        <tissue evidence="20">Leaf</tissue>
    </source>
</reference>
<sequence length="1106" mass="123366">MHHFSLSITLLLLFHLGAFPVAAASSNDPVTATSQLSTNCGSVSASAALNGRGWIGDIQSSLLQIKGSSTGSTIKHSSVAAHQVPHKTARISTSQFSYAFRVSPGEKILRLHFNPAQYKGFERLSDLFNVEAGPFTLLTNFSASLTAAALGGNTFSKEFCISLEENQILSVTFSPVTRDTAYAFINGIEIIPVPLRRSYLKGGAHRAQVVGQALVGIDNTTALELTHRYLVSFSDEFGDKAKENEINGLTWKTPVDVGFRYLVRIHFCDLRLHGEGLKVLIDDVIVDANISIQWDDEYGIIEYRDYVTAVKGRKEEGKRELVISLQSNDEFVDAHQLIKGFEIFKQSNPDNSLASPNVFPPKSDSPLRIINILLPILSQGNATATLAIAILAMMNIIVHKLREICEARSITDEENIPSAKAERLCRRFSLAEIQSATKNFSERLLIGRGGFGKVYIGFIDNGRETVAVKRLKSNSRQGKREFLTEIETLCELRHINLVSLIGYCSDHREMILVYEYMPSGTLDDHLHEYAREGNDSCSLTWKQRLDICIGTARGLEYLHTGNRVIHRDVKASNILLDENLIAKVSDFGLAKHEDRIKLESHVSTRVKGTHGYMDPYYQNTGKLTRKSDVYAFGVVLLEVLCERKALGPRFGEEDFYLTIWARNKIKEGDVNKIVASSLLDEILPDSLKAFVEVAERCLHKEPKQRPTMAQIVVQLESALELQESGKTAEPNHVALVDNEHMMFFANTAVSAEASADVHVDTSPPMEQTNRNHFPDGEGDWREPKSYKARFWALDTLWNRLKPSKRKEISLASELCEEDIRVPKYDFSKLAAATNLFSHSNKIGGDGFWSVYKGVFSNGQEIAVRRLASSSHQGNAECVNELSILARLQHRNLVKLLGFCQEGNERLVIYEFVENSSLDRFIFDPIKPPFLDWDQRYKIILGTAMGLHYLHEDFNFARVLAEDESQNTSRIVGTCGYMAPEYAMHGTCSVKLDVYSFGVLVLEILSGQRNGILVNGEDLVNDTWKNWREGTAANMIDPRESPASRPTMGSVALMLGASTSTLPTPSEPAYINMASEDYRPTNTNYGQAESEASAANIDMAETEFFPR</sequence>
<evidence type="ECO:0000256" key="11">
    <source>
        <dbReference type="ARBA" id="ARBA00023136"/>
    </source>
</evidence>
<dbReference type="AlphaFoldDB" id="A0ABD1G3W6"/>
<evidence type="ECO:0000256" key="3">
    <source>
        <dbReference type="ARBA" id="ARBA00022527"/>
    </source>
</evidence>
<evidence type="ECO:0000256" key="2">
    <source>
        <dbReference type="ARBA" id="ARBA00012513"/>
    </source>
</evidence>
<keyword evidence="5" id="KW-0812">Transmembrane</keyword>
<evidence type="ECO:0000259" key="19">
    <source>
        <dbReference type="PROSITE" id="PS50011"/>
    </source>
</evidence>
<evidence type="ECO:0000256" key="6">
    <source>
        <dbReference type="ARBA" id="ARBA00022729"/>
    </source>
</evidence>
<keyword evidence="8 20" id="KW-0418">Kinase</keyword>
<keyword evidence="21" id="KW-1185">Reference proteome</keyword>
<feature type="chain" id="PRO_5044811229" description="non-specific serine/threonine protein kinase" evidence="18">
    <location>
        <begin position="25"/>
        <end position="1106"/>
    </location>
</feature>
<evidence type="ECO:0000313" key="21">
    <source>
        <dbReference type="Proteomes" id="UP001567538"/>
    </source>
</evidence>
<dbReference type="FunFam" id="3.30.200.20:FF:000039">
    <property type="entry name" value="receptor-like protein kinase FERONIA"/>
    <property type="match status" value="1"/>
</dbReference>
<name>A0ABD1G3W6_SALDI</name>
<dbReference type="PANTHER" id="PTHR27006:SF606">
    <property type="entry name" value="INTERLEUKIN-1 RECEPTOR-ASSOCIATED KINASE 4"/>
    <property type="match status" value="1"/>
</dbReference>
<feature type="region of interest" description="Disordered" evidence="17">
    <location>
        <begin position="755"/>
        <end position="780"/>
    </location>
</feature>
<dbReference type="Gene3D" id="2.60.120.430">
    <property type="entry name" value="Galactose-binding lectin"/>
    <property type="match status" value="1"/>
</dbReference>
<evidence type="ECO:0000256" key="1">
    <source>
        <dbReference type="ARBA" id="ARBA00004479"/>
    </source>
</evidence>
<feature type="domain" description="Protein kinase" evidence="19">
    <location>
        <begin position="440"/>
        <end position="719"/>
    </location>
</feature>
<evidence type="ECO:0000256" key="18">
    <source>
        <dbReference type="SAM" id="SignalP"/>
    </source>
</evidence>
<evidence type="ECO:0000256" key="13">
    <source>
        <dbReference type="ARBA" id="ARBA00023180"/>
    </source>
</evidence>
<keyword evidence="6 18" id="KW-0732">Signal</keyword>
<accession>A0ABD1G3W6</accession>
<dbReference type="SMART" id="SM00220">
    <property type="entry name" value="S_TKc"/>
    <property type="match status" value="1"/>
</dbReference>
<dbReference type="EMBL" id="JBEAFC010000010">
    <property type="protein sequence ID" value="KAL1538815.1"/>
    <property type="molecule type" value="Genomic_DNA"/>
</dbReference>
<keyword evidence="11" id="KW-0472">Membrane</keyword>
<evidence type="ECO:0000256" key="8">
    <source>
        <dbReference type="ARBA" id="ARBA00022777"/>
    </source>
</evidence>
<dbReference type="Gene3D" id="3.30.200.20">
    <property type="entry name" value="Phosphorylase Kinase, domain 1"/>
    <property type="match status" value="2"/>
</dbReference>
<dbReference type="PROSITE" id="PS00108">
    <property type="entry name" value="PROTEIN_KINASE_ST"/>
    <property type="match status" value="1"/>
</dbReference>
<feature type="signal peptide" evidence="18">
    <location>
        <begin position="1"/>
        <end position="24"/>
    </location>
</feature>
<dbReference type="Proteomes" id="UP001567538">
    <property type="component" value="Unassembled WGS sequence"/>
</dbReference>
<evidence type="ECO:0000256" key="4">
    <source>
        <dbReference type="ARBA" id="ARBA00022679"/>
    </source>
</evidence>
<dbReference type="CDD" id="cd14066">
    <property type="entry name" value="STKc_IRAK"/>
    <property type="match status" value="1"/>
</dbReference>
<keyword evidence="9 16" id="KW-0067">ATP-binding</keyword>
<feature type="binding site" evidence="16">
    <location>
        <position position="469"/>
    </location>
    <ligand>
        <name>ATP</name>
        <dbReference type="ChEBI" id="CHEBI:30616"/>
    </ligand>
</feature>
<dbReference type="EC" id="2.7.11.1" evidence="2"/>
<evidence type="ECO:0000256" key="15">
    <source>
        <dbReference type="ARBA" id="ARBA00048679"/>
    </source>
</evidence>
<evidence type="ECO:0000256" key="14">
    <source>
        <dbReference type="ARBA" id="ARBA00047899"/>
    </source>
</evidence>
<dbReference type="Pfam" id="PF07714">
    <property type="entry name" value="PK_Tyr_Ser-Thr"/>
    <property type="match status" value="2"/>
</dbReference>
<evidence type="ECO:0000256" key="10">
    <source>
        <dbReference type="ARBA" id="ARBA00022989"/>
    </source>
</evidence>
<dbReference type="PANTHER" id="PTHR27006">
    <property type="entry name" value="PROMASTIGOTE SURFACE ANTIGEN PROTEIN PSA"/>
    <property type="match status" value="1"/>
</dbReference>
<dbReference type="Pfam" id="PF00069">
    <property type="entry name" value="Pkinase"/>
    <property type="match status" value="1"/>
</dbReference>
<dbReference type="PROSITE" id="PS00107">
    <property type="entry name" value="PROTEIN_KINASE_ATP"/>
    <property type="match status" value="1"/>
</dbReference>
<evidence type="ECO:0000256" key="5">
    <source>
        <dbReference type="ARBA" id="ARBA00022692"/>
    </source>
</evidence>
<dbReference type="InterPro" id="IPR008271">
    <property type="entry name" value="Ser/Thr_kinase_AS"/>
</dbReference>
<keyword evidence="12" id="KW-0675">Receptor</keyword>
<evidence type="ECO:0000256" key="16">
    <source>
        <dbReference type="PROSITE-ProRule" id="PRU10141"/>
    </source>
</evidence>
<evidence type="ECO:0000256" key="12">
    <source>
        <dbReference type="ARBA" id="ARBA00023170"/>
    </source>
</evidence>